<dbReference type="InterPro" id="IPR041492">
    <property type="entry name" value="HAD_2"/>
</dbReference>
<dbReference type="PANTHER" id="PTHR43885">
    <property type="entry name" value="HALOACID DEHALOGENASE-LIKE HYDROLASE"/>
    <property type="match status" value="1"/>
</dbReference>
<reference evidence="2 3" key="1">
    <citation type="journal article" date="2013" name="Genome Announc.">
        <title>Complete Genome Sequence of the Thermophilic and Facultatively Chemolithoautotrophic Sulfate Reducer Archaeoglobus sulfaticallidus Strain PM70-1T.</title>
        <authorList>
            <person name="Stokke R."/>
            <person name="Hocking W.P."/>
            <person name="Steinsbu B.O."/>
            <person name="Steen I.H."/>
        </authorList>
    </citation>
    <scope>NUCLEOTIDE SEQUENCE [LARGE SCALE GENOMIC DNA]</scope>
    <source>
        <strain evidence="2">PM70-1</strain>
    </source>
</reference>
<dbReference type="Gene3D" id="1.10.260.80">
    <property type="match status" value="1"/>
</dbReference>
<organism evidence="2 3">
    <name type="scientific">Archaeoglobus sulfaticallidus PM70-1</name>
    <dbReference type="NCBI Taxonomy" id="387631"/>
    <lineage>
        <taxon>Archaea</taxon>
        <taxon>Methanobacteriati</taxon>
        <taxon>Methanobacteriota</taxon>
        <taxon>Archaeoglobi</taxon>
        <taxon>Archaeoglobales</taxon>
        <taxon>Archaeoglobaceae</taxon>
        <taxon>Archaeoglobus</taxon>
    </lineage>
</organism>
<keyword evidence="3" id="KW-1185">Reference proteome</keyword>
<comment type="similarity">
    <text evidence="1">Belongs to the HAD-like hydrolase superfamily.</text>
</comment>
<dbReference type="NCBIfam" id="TIGR01549">
    <property type="entry name" value="HAD-SF-IA-v1"/>
    <property type="match status" value="1"/>
</dbReference>
<dbReference type="Gene3D" id="3.40.50.1000">
    <property type="entry name" value="HAD superfamily/HAD-like"/>
    <property type="match status" value="1"/>
</dbReference>
<dbReference type="RefSeq" id="WP_015590718.1">
    <property type="nucleotide sequence ID" value="NC_021169.1"/>
</dbReference>
<dbReference type="InterPro" id="IPR036412">
    <property type="entry name" value="HAD-like_sf"/>
</dbReference>
<dbReference type="SFLD" id="SFLDS00003">
    <property type="entry name" value="Haloacid_Dehalogenase"/>
    <property type="match status" value="1"/>
</dbReference>
<dbReference type="EMBL" id="CP005290">
    <property type="protein sequence ID" value="AGK61120.1"/>
    <property type="molecule type" value="Genomic_DNA"/>
</dbReference>
<name>N0BLM5_9EURY</name>
<dbReference type="InterPro" id="IPR006439">
    <property type="entry name" value="HAD-SF_hydro_IA"/>
</dbReference>
<dbReference type="InterPro" id="IPR023214">
    <property type="entry name" value="HAD_sf"/>
</dbReference>
<proteinExistence type="inferred from homology"/>
<dbReference type="KEGG" id="ast:Asulf_01120"/>
<dbReference type="NCBIfam" id="TIGR01509">
    <property type="entry name" value="HAD-SF-IA-v3"/>
    <property type="match status" value="1"/>
</dbReference>
<sequence length="192" mass="22037">MIRNIAFDLDGTLTYFNLPFDRIRKEIGIKEGFVLENIMSLNYEERMKKLEVLKRYEIDSVKNARLMDGVLEIIEFIESKNIKKGIVTRNCKESAEIFSKKFGIDFDYIISREEVTPKPSPLPVILSMIKTNSRPDETMMVGDFKFDLLAGKLAGVKTVLLRTEKNADFIDGMIHLADHIISSLTEIKKLVD</sequence>
<dbReference type="eggNOG" id="arCOG02292">
    <property type="taxonomic scope" value="Archaea"/>
</dbReference>
<dbReference type="Pfam" id="PF13419">
    <property type="entry name" value="HAD_2"/>
    <property type="match status" value="1"/>
</dbReference>
<dbReference type="SUPFAM" id="SSF56784">
    <property type="entry name" value="HAD-like"/>
    <property type="match status" value="1"/>
</dbReference>
<dbReference type="GeneID" id="15392761"/>
<dbReference type="STRING" id="387631.Asulf_01120"/>
<dbReference type="PANTHER" id="PTHR43885:SF1">
    <property type="entry name" value="SUPERFAMILY HYDROLASE, PUTATIVE (AFU_ORTHOLOGUE AFUA_4G13290)-RELATED"/>
    <property type="match status" value="1"/>
</dbReference>
<dbReference type="HOGENOM" id="CLU_045011_11_3_2"/>
<evidence type="ECO:0000313" key="3">
    <source>
        <dbReference type="Proteomes" id="UP000013307"/>
    </source>
</evidence>
<protein>
    <submittedName>
        <fullName evidence="2">Haloacid dehalogenase superfamily, subfamily IA, variant 3 with third motif having DD or ED/haloacid dehalogenase superfamily, subfamily IA, variant 1 with third motif having Dx(3-4)D or Dx(3-4)E</fullName>
    </submittedName>
</protein>
<dbReference type="OrthoDB" id="115864at2157"/>
<dbReference type="SFLD" id="SFLDG01129">
    <property type="entry name" value="C1.5:_HAD__Beta-PGM__Phosphata"/>
    <property type="match status" value="1"/>
</dbReference>
<evidence type="ECO:0000313" key="2">
    <source>
        <dbReference type="EMBL" id="AGK61120.1"/>
    </source>
</evidence>
<accession>N0BLM5</accession>
<dbReference type="Proteomes" id="UP000013307">
    <property type="component" value="Chromosome"/>
</dbReference>
<evidence type="ECO:0000256" key="1">
    <source>
        <dbReference type="ARBA" id="ARBA00007958"/>
    </source>
</evidence>
<dbReference type="AlphaFoldDB" id="N0BLM5"/>
<gene>
    <name evidence="2" type="ORF">Asulf_01120</name>
</gene>